<dbReference type="PANTHER" id="PTHR37299:SF4">
    <property type="entry name" value="TRANSCRIPTIONAL REGULATOR"/>
    <property type="match status" value="1"/>
</dbReference>
<dbReference type="Gene3D" id="2.40.50.1020">
    <property type="entry name" value="LytTr DNA-binding domain"/>
    <property type="match status" value="1"/>
</dbReference>
<sequence length="156" mass="18435">MKIRIELDDSLMEEEVIIRCNSISEKVQKMQMALSEIENAQEKMVLYKKETEYYVKLDDILFFETGINGIEAHTKDDIFQTKRKLYELEELLPGIFMRISKSAILNTNKVYAINRNLTASSLIEFKDTYKQVYVSRNYYKPLKNKLEEKRNTNQTG</sequence>
<evidence type="ECO:0000259" key="2">
    <source>
        <dbReference type="PROSITE" id="PS50930"/>
    </source>
</evidence>
<dbReference type="Pfam" id="PF04397">
    <property type="entry name" value="LytTR"/>
    <property type="match status" value="1"/>
</dbReference>
<dbReference type="SMART" id="SM00850">
    <property type="entry name" value="LytTR"/>
    <property type="match status" value="1"/>
</dbReference>
<dbReference type="PROSITE" id="PS50930">
    <property type="entry name" value="HTH_LYTTR"/>
    <property type="match status" value="1"/>
</dbReference>
<comment type="caution">
    <text evidence="3">The sequence shown here is derived from an EMBL/GenBank/DDBJ whole genome shotgun (WGS) entry which is preliminary data.</text>
</comment>
<dbReference type="InterPro" id="IPR007492">
    <property type="entry name" value="LytTR_DNA-bd_dom"/>
</dbReference>
<dbReference type="Proteomes" id="UP000637513">
    <property type="component" value="Unassembled WGS sequence"/>
</dbReference>
<keyword evidence="4" id="KW-1185">Reference proteome</keyword>
<organism evidence="3 4">
    <name type="scientific">Jutongia hominis</name>
    <dbReference type="NCBI Taxonomy" id="2763664"/>
    <lineage>
        <taxon>Bacteria</taxon>
        <taxon>Bacillati</taxon>
        <taxon>Bacillota</taxon>
        <taxon>Clostridia</taxon>
        <taxon>Lachnospirales</taxon>
        <taxon>Lachnospiraceae</taxon>
        <taxon>Jutongia</taxon>
    </lineage>
</organism>
<keyword evidence="1" id="KW-0175">Coiled coil</keyword>
<protein>
    <submittedName>
        <fullName evidence="3">LytTR family transcriptional regulator</fullName>
    </submittedName>
</protein>
<feature type="coiled-coil region" evidence="1">
    <location>
        <begin position="20"/>
        <end position="50"/>
    </location>
</feature>
<reference evidence="3 4" key="1">
    <citation type="submission" date="2020-08" db="EMBL/GenBank/DDBJ databases">
        <title>Genome public.</title>
        <authorList>
            <person name="Liu C."/>
            <person name="Sun Q."/>
        </authorList>
    </citation>
    <scope>NUCLEOTIDE SEQUENCE [LARGE SCALE GENOMIC DNA]</scope>
    <source>
        <strain evidence="3 4">BX3</strain>
    </source>
</reference>
<evidence type="ECO:0000313" key="4">
    <source>
        <dbReference type="Proteomes" id="UP000637513"/>
    </source>
</evidence>
<feature type="domain" description="HTH LytTR-type" evidence="2">
    <location>
        <begin position="44"/>
        <end position="148"/>
    </location>
</feature>
<dbReference type="InterPro" id="IPR046947">
    <property type="entry name" value="LytR-like"/>
</dbReference>
<name>A0ABR7MTA7_9FIRM</name>
<dbReference type="RefSeq" id="WP_249302621.1">
    <property type="nucleotide sequence ID" value="NZ_JACRSW010000007.1"/>
</dbReference>
<gene>
    <name evidence="3" type="ORF">H8700_01800</name>
</gene>
<evidence type="ECO:0000313" key="3">
    <source>
        <dbReference type="EMBL" id="MBC8556448.1"/>
    </source>
</evidence>
<dbReference type="PANTHER" id="PTHR37299">
    <property type="entry name" value="TRANSCRIPTIONAL REGULATOR-RELATED"/>
    <property type="match status" value="1"/>
</dbReference>
<evidence type="ECO:0000256" key="1">
    <source>
        <dbReference type="SAM" id="Coils"/>
    </source>
</evidence>
<accession>A0ABR7MTA7</accession>
<dbReference type="EMBL" id="JACRSW010000007">
    <property type="protein sequence ID" value="MBC8556448.1"/>
    <property type="molecule type" value="Genomic_DNA"/>
</dbReference>
<proteinExistence type="predicted"/>